<evidence type="ECO:0000313" key="2">
    <source>
        <dbReference type="EMBL" id="JAD73252.1"/>
    </source>
</evidence>
<reference evidence="2" key="1">
    <citation type="submission" date="2014-09" db="EMBL/GenBank/DDBJ databases">
        <authorList>
            <person name="Magalhaes I.L.F."/>
            <person name="Oliveira U."/>
            <person name="Santos F.R."/>
            <person name="Vidigal T.H.D.A."/>
            <person name="Brescovit A.D."/>
            <person name="Santos A.J."/>
        </authorList>
    </citation>
    <scope>NUCLEOTIDE SEQUENCE</scope>
    <source>
        <tissue evidence="2">Shoot tissue taken approximately 20 cm above the soil surface</tissue>
    </source>
</reference>
<evidence type="ECO:0000256" key="1">
    <source>
        <dbReference type="SAM" id="MobiDB-lite"/>
    </source>
</evidence>
<reference evidence="2" key="2">
    <citation type="journal article" date="2015" name="Data Brief">
        <title>Shoot transcriptome of the giant reed, Arundo donax.</title>
        <authorList>
            <person name="Barrero R.A."/>
            <person name="Guerrero F.D."/>
            <person name="Moolhuijzen P."/>
            <person name="Goolsby J.A."/>
            <person name="Tidwell J."/>
            <person name="Bellgard S.E."/>
            <person name="Bellgard M.I."/>
        </authorList>
    </citation>
    <scope>NUCLEOTIDE SEQUENCE</scope>
    <source>
        <tissue evidence="2">Shoot tissue taken approximately 20 cm above the soil surface</tissue>
    </source>
</reference>
<organism evidence="2">
    <name type="scientific">Arundo donax</name>
    <name type="common">Giant reed</name>
    <name type="synonym">Donax arundinaceus</name>
    <dbReference type="NCBI Taxonomy" id="35708"/>
    <lineage>
        <taxon>Eukaryota</taxon>
        <taxon>Viridiplantae</taxon>
        <taxon>Streptophyta</taxon>
        <taxon>Embryophyta</taxon>
        <taxon>Tracheophyta</taxon>
        <taxon>Spermatophyta</taxon>
        <taxon>Magnoliopsida</taxon>
        <taxon>Liliopsida</taxon>
        <taxon>Poales</taxon>
        <taxon>Poaceae</taxon>
        <taxon>PACMAD clade</taxon>
        <taxon>Arundinoideae</taxon>
        <taxon>Arundineae</taxon>
        <taxon>Arundo</taxon>
    </lineage>
</organism>
<feature type="compositionally biased region" description="Basic and acidic residues" evidence="1">
    <location>
        <begin position="1"/>
        <end position="19"/>
    </location>
</feature>
<dbReference type="AlphaFoldDB" id="A0A0A9CP19"/>
<name>A0A0A9CP19_ARUDO</name>
<dbReference type="EMBL" id="GBRH01224643">
    <property type="protein sequence ID" value="JAD73252.1"/>
    <property type="molecule type" value="Transcribed_RNA"/>
</dbReference>
<sequence length="63" mass="6705">MEGCRQEVKARGRSRREGGVGRGSCSGARGRQGRQRMRSVGENGVTAGEIGEGSGDVKERVKE</sequence>
<feature type="region of interest" description="Disordered" evidence="1">
    <location>
        <begin position="1"/>
        <end position="63"/>
    </location>
</feature>
<protein>
    <submittedName>
        <fullName evidence="2">Uncharacterized protein</fullName>
    </submittedName>
</protein>
<accession>A0A0A9CP19</accession>
<proteinExistence type="predicted"/>